<proteinExistence type="predicted"/>
<dbReference type="Proteomes" id="UP001166293">
    <property type="component" value="Unassembled WGS sequence"/>
</dbReference>
<reference evidence="1" key="1">
    <citation type="submission" date="2021-06" db="EMBL/GenBank/DDBJ databases">
        <title>Thalassococcus sp. CAU 1522 isolated from sea sand, Republic of Korea.</title>
        <authorList>
            <person name="Kim W."/>
        </authorList>
    </citation>
    <scope>NUCLEOTIDE SEQUENCE</scope>
    <source>
        <strain evidence="1">CAU 1522</strain>
    </source>
</reference>
<comment type="caution">
    <text evidence="1">The sequence shown here is derived from an EMBL/GenBank/DDBJ whole genome shotgun (WGS) entry which is preliminary data.</text>
</comment>
<protein>
    <recommendedName>
        <fullName evidence="3">Thioredoxin family protein</fullName>
    </recommendedName>
</protein>
<evidence type="ECO:0008006" key="3">
    <source>
        <dbReference type="Google" id="ProtNLM"/>
    </source>
</evidence>
<dbReference type="EMBL" id="JAHRWL010000002">
    <property type="protein sequence ID" value="MBV2361011.1"/>
    <property type="molecule type" value="Genomic_DNA"/>
</dbReference>
<evidence type="ECO:0000313" key="1">
    <source>
        <dbReference type="EMBL" id="MBV2361011.1"/>
    </source>
</evidence>
<organism evidence="1 2">
    <name type="scientific">Thalassococcus arenae</name>
    <dbReference type="NCBI Taxonomy" id="2851652"/>
    <lineage>
        <taxon>Bacteria</taxon>
        <taxon>Pseudomonadati</taxon>
        <taxon>Pseudomonadota</taxon>
        <taxon>Alphaproteobacteria</taxon>
        <taxon>Rhodobacterales</taxon>
        <taxon>Roseobacteraceae</taxon>
        <taxon>Thalassococcus</taxon>
    </lineage>
</organism>
<sequence>MRDRLQALTAPAGPAPSVTDAYAEEIAADLGRIGARYDALFGPEDAAIALFIGPDCPTCETAADELDAVVQRLGLHATVIDAGTPDGAALLGDLTLDTVPSYVMPDRLIRGHMPDFVLERYLRAAR</sequence>
<name>A0ABS6NAF5_9RHOB</name>
<evidence type="ECO:0000313" key="2">
    <source>
        <dbReference type="Proteomes" id="UP001166293"/>
    </source>
</evidence>
<keyword evidence="2" id="KW-1185">Reference proteome</keyword>
<gene>
    <name evidence="1" type="ORF">KUH32_14700</name>
</gene>
<accession>A0ABS6NAF5</accession>